<evidence type="ECO:0000313" key="5">
    <source>
        <dbReference type="EMBL" id="PHT27611.1"/>
    </source>
</evidence>
<keyword evidence="2" id="KW-0694">RNA-binding</keyword>
<dbReference type="InterPro" id="IPR036986">
    <property type="entry name" value="S4_RNA-bd_sf"/>
</dbReference>
<dbReference type="GO" id="GO:0005992">
    <property type="term" value="P:trehalose biosynthetic process"/>
    <property type="evidence" value="ECO:0007669"/>
    <property type="project" value="InterPro"/>
</dbReference>
<sequence>MIKAYIRANQHQDSLKMYSLMAENERIEPDKYTFTFVLKACTGLSSFEKGVKIHEEVVKRNLENDVFIGTRLTYMYSKMGDLVSAWKVFDKMPERDVIVWNALISGVAHCGKAVKAVELFKKMQIILACRRISEELIFQGRVTVNGSVCKTPQTKLDPARDVIYVNGNHLRKKLSLKIYLALNKPKGYICSSGEKETKSAMSLLDDFIKIPRYEKTAYNNVVKCRAIFLDYDGTVVPQPSFIKAPSVEVTTLLSSLSNDPKNTMYIVSERGRSSLSEWFIPCERLGIAAEHGYFIRFISYCLYKRVTMNSSNPGTNYHWSILSTTRSSIALEYEYRTGVVSTLKKAFVKKLKSESPTKEMELQLMREIAVEVLVNVVCIIEKGDETLLLGVYKEFCKDLHTDATGIGSLKIIGSMHLLLVGYVPFSSL</sequence>
<dbReference type="PANTHER" id="PTHR47926">
    <property type="entry name" value="PENTATRICOPEPTIDE REPEAT-CONTAINING PROTEIN"/>
    <property type="match status" value="1"/>
</dbReference>
<dbReference type="Pfam" id="PF02358">
    <property type="entry name" value="Trehalose_PPase"/>
    <property type="match status" value="1"/>
</dbReference>
<dbReference type="InterPro" id="IPR011990">
    <property type="entry name" value="TPR-like_helical_dom_sf"/>
</dbReference>
<accession>A0A2G2V3P1</accession>
<dbReference type="PROSITE" id="PS51375">
    <property type="entry name" value="PPR"/>
    <property type="match status" value="1"/>
</dbReference>
<dbReference type="InterPro" id="IPR002885">
    <property type="entry name" value="PPR_rpt"/>
</dbReference>
<evidence type="ECO:0000256" key="3">
    <source>
        <dbReference type="PROSITE-ProRule" id="PRU00708"/>
    </source>
</evidence>
<dbReference type="EMBL" id="MLFT02000359">
    <property type="protein sequence ID" value="PHT27611.1"/>
    <property type="molecule type" value="Genomic_DNA"/>
</dbReference>
<proteinExistence type="predicted"/>
<name>A0A2G2V3P1_CAPBA</name>
<dbReference type="Proteomes" id="UP000224567">
    <property type="component" value="Unassembled WGS sequence"/>
</dbReference>
<keyword evidence="6" id="KW-1185">Reference proteome</keyword>
<dbReference type="Gene3D" id="3.10.290.10">
    <property type="entry name" value="RNA-binding S4 domain"/>
    <property type="match status" value="1"/>
</dbReference>
<gene>
    <name evidence="5" type="ORF">CQW23_32782</name>
</gene>
<dbReference type="CDD" id="cd00165">
    <property type="entry name" value="S4"/>
    <property type="match status" value="1"/>
</dbReference>
<protein>
    <submittedName>
        <fullName evidence="5">Alpha,alpha-trehalose-phosphate synthase [UDP-forming] 9</fullName>
    </submittedName>
</protein>
<comment type="caution">
    <text evidence="5">The sequence shown here is derived from an EMBL/GenBank/DDBJ whole genome shotgun (WGS) entry which is preliminary data.</text>
</comment>
<reference evidence="6" key="2">
    <citation type="journal article" date="2017" name="J. Anim. Genet.">
        <title>Multiple reference genome sequences of hot pepper reveal the massive evolution of plant disease resistance genes by retroduplication.</title>
        <authorList>
            <person name="Kim S."/>
            <person name="Park J."/>
            <person name="Yeom S.-I."/>
            <person name="Kim Y.-M."/>
            <person name="Seo E."/>
            <person name="Kim K.-T."/>
            <person name="Kim M.-S."/>
            <person name="Lee J.M."/>
            <person name="Cheong K."/>
            <person name="Shin H.-S."/>
            <person name="Kim S.-B."/>
            <person name="Han K."/>
            <person name="Lee J."/>
            <person name="Park M."/>
            <person name="Lee H.-A."/>
            <person name="Lee H.-Y."/>
            <person name="Lee Y."/>
            <person name="Oh S."/>
            <person name="Lee J.H."/>
            <person name="Choi E."/>
            <person name="Choi E."/>
            <person name="Lee S.E."/>
            <person name="Jeon J."/>
            <person name="Kim H."/>
            <person name="Choi G."/>
            <person name="Song H."/>
            <person name="Lee J."/>
            <person name="Lee S.-C."/>
            <person name="Kwon J.-K."/>
            <person name="Lee H.-Y."/>
            <person name="Koo N."/>
            <person name="Hong Y."/>
            <person name="Kim R.W."/>
            <person name="Kang W.-H."/>
            <person name="Huh J.H."/>
            <person name="Kang B.-C."/>
            <person name="Yang T.-J."/>
            <person name="Lee Y.-H."/>
            <person name="Bennetzen J.L."/>
            <person name="Choi D."/>
        </authorList>
    </citation>
    <scope>NUCLEOTIDE SEQUENCE [LARGE SCALE GENOMIC DNA]</scope>
    <source>
        <strain evidence="6">cv. PBC81</strain>
    </source>
</reference>
<dbReference type="InterPro" id="IPR002942">
    <property type="entry name" value="S4_RNA-bd"/>
</dbReference>
<feature type="domain" description="RNA-binding S4" evidence="4">
    <location>
        <begin position="115"/>
        <end position="177"/>
    </location>
</feature>
<dbReference type="PROSITE" id="PS50889">
    <property type="entry name" value="S4"/>
    <property type="match status" value="1"/>
</dbReference>
<evidence type="ECO:0000313" key="6">
    <source>
        <dbReference type="Proteomes" id="UP000224567"/>
    </source>
</evidence>
<dbReference type="FunFam" id="1.25.40.10:FF:000344">
    <property type="entry name" value="Pentatricopeptide repeat-containing protein"/>
    <property type="match status" value="1"/>
</dbReference>
<dbReference type="InterPro" id="IPR036412">
    <property type="entry name" value="HAD-like_sf"/>
</dbReference>
<dbReference type="SMART" id="SM00363">
    <property type="entry name" value="S4"/>
    <property type="match status" value="1"/>
</dbReference>
<dbReference type="InterPro" id="IPR023214">
    <property type="entry name" value="HAD_sf"/>
</dbReference>
<dbReference type="Pfam" id="PF01535">
    <property type="entry name" value="PPR"/>
    <property type="match status" value="3"/>
</dbReference>
<feature type="repeat" description="PPR" evidence="3">
    <location>
        <begin position="96"/>
        <end position="126"/>
    </location>
</feature>
<dbReference type="SUPFAM" id="SSF55174">
    <property type="entry name" value="Alpha-L RNA-binding motif"/>
    <property type="match status" value="1"/>
</dbReference>
<evidence type="ECO:0000256" key="1">
    <source>
        <dbReference type="ARBA" id="ARBA00022737"/>
    </source>
</evidence>
<dbReference type="GO" id="GO:0009451">
    <property type="term" value="P:RNA modification"/>
    <property type="evidence" value="ECO:0007669"/>
    <property type="project" value="InterPro"/>
</dbReference>
<evidence type="ECO:0000256" key="2">
    <source>
        <dbReference type="PROSITE-ProRule" id="PRU00182"/>
    </source>
</evidence>
<dbReference type="InterPro" id="IPR046960">
    <property type="entry name" value="PPR_At4g14850-like_plant"/>
</dbReference>
<dbReference type="AlphaFoldDB" id="A0A2G2V3P1"/>
<dbReference type="NCBIfam" id="TIGR00756">
    <property type="entry name" value="PPR"/>
    <property type="match status" value="1"/>
</dbReference>
<dbReference type="InterPro" id="IPR003337">
    <property type="entry name" value="Trehalose_PPase"/>
</dbReference>
<reference evidence="5 6" key="1">
    <citation type="journal article" date="2017" name="Genome Biol.">
        <title>New reference genome sequences of hot pepper reveal the massive evolution of plant disease-resistance genes by retroduplication.</title>
        <authorList>
            <person name="Kim S."/>
            <person name="Park J."/>
            <person name="Yeom S.I."/>
            <person name="Kim Y.M."/>
            <person name="Seo E."/>
            <person name="Kim K.T."/>
            <person name="Kim M.S."/>
            <person name="Lee J.M."/>
            <person name="Cheong K."/>
            <person name="Shin H.S."/>
            <person name="Kim S.B."/>
            <person name="Han K."/>
            <person name="Lee J."/>
            <person name="Park M."/>
            <person name="Lee H.A."/>
            <person name="Lee H.Y."/>
            <person name="Lee Y."/>
            <person name="Oh S."/>
            <person name="Lee J.H."/>
            <person name="Choi E."/>
            <person name="Choi E."/>
            <person name="Lee S.E."/>
            <person name="Jeon J."/>
            <person name="Kim H."/>
            <person name="Choi G."/>
            <person name="Song H."/>
            <person name="Lee J."/>
            <person name="Lee S.C."/>
            <person name="Kwon J.K."/>
            <person name="Lee H.Y."/>
            <person name="Koo N."/>
            <person name="Hong Y."/>
            <person name="Kim R.W."/>
            <person name="Kang W.H."/>
            <person name="Huh J.H."/>
            <person name="Kang B.C."/>
            <person name="Yang T.J."/>
            <person name="Lee Y.H."/>
            <person name="Bennetzen J.L."/>
            <person name="Choi D."/>
        </authorList>
    </citation>
    <scope>NUCLEOTIDE SEQUENCE [LARGE SCALE GENOMIC DNA]</scope>
    <source>
        <strain evidence="6">cv. PBC81</strain>
    </source>
</reference>
<dbReference type="OrthoDB" id="1935468at2759"/>
<dbReference type="Gene3D" id="1.25.40.10">
    <property type="entry name" value="Tetratricopeptide repeat domain"/>
    <property type="match status" value="1"/>
</dbReference>
<dbReference type="GO" id="GO:0003723">
    <property type="term" value="F:RNA binding"/>
    <property type="evidence" value="ECO:0007669"/>
    <property type="project" value="UniProtKB-KW"/>
</dbReference>
<keyword evidence="1" id="KW-0677">Repeat</keyword>
<organism evidence="5 6">
    <name type="scientific">Capsicum baccatum</name>
    <name type="common">Peruvian pepper</name>
    <dbReference type="NCBI Taxonomy" id="33114"/>
    <lineage>
        <taxon>Eukaryota</taxon>
        <taxon>Viridiplantae</taxon>
        <taxon>Streptophyta</taxon>
        <taxon>Embryophyta</taxon>
        <taxon>Tracheophyta</taxon>
        <taxon>Spermatophyta</taxon>
        <taxon>Magnoliopsida</taxon>
        <taxon>eudicotyledons</taxon>
        <taxon>Gunneridae</taxon>
        <taxon>Pentapetalae</taxon>
        <taxon>asterids</taxon>
        <taxon>lamiids</taxon>
        <taxon>Solanales</taxon>
        <taxon>Solanaceae</taxon>
        <taxon>Solanoideae</taxon>
        <taxon>Capsiceae</taxon>
        <taxon>Capsicum</taxon>
    </lineage>
</organism>
<dbReference type="Pfam" id="PF01479">
    <property type="entry name" value="S4"/>
    <property type="match status" value="1"/>
</dbReference>
<dbReference type="Gene3D" id="3.40.50.1000">
    <property type="entry name" value="HAD superfamily/HAD-like"/>
    <property type="match status" value="1"/>
</dbReference>
<dbReference type="SUPFAM" id="SSF56784">
    <property type="entry name" value="HAD-like"/>
    <property type="match status" value="1"/>
</dbReference>
<evidence type="ECO:0000259" key="4">
    <source>
        <dbReference type="SMART" id="SM00363"/>
    </source>
</evidence>